<comment type="caution">
    <text evidence="2">The sequence shown here is derived from an EMBL/GenBank/DDBJ whole genome shotgun (WGS) entry which is preliminary data.</text>
</comment>
<evidence type="ECO:0000313" key="3">
    <source>
        <dbReference type="Proteomes" id="UP000682308"/>
    </source>
</evidence>
<feature type="compositionally biased region" description="Acidic residues" evidence="1">
    <location>
        <begin position="9"/>
        <end position="19"/>
    </location>
</feature>
<keyword evidence="3" id="KW-1185">Reference proteome</keyword>
<accession>A0A941FC81</accession>
<feature type="compositionally biased region" description="Basic and acidic residues" evidence="1">
    <location>
        <begin position="41"/>
        <end position="67"/>
    </location>
</feature>
<evidence type="ECO:0000313" key="2">
    <source>
        <dbReference type="EMBL" id="MBR8641783.1"/>
    </source>
</evidence>
<dbReference type="Proteomes" id="UP000682308">
    <property type="component" value="Unassembled WGS sequence"/>
</dbReference>
<proteinExistence type="predicted"/>
<gene>
    <name evidence="2" type="ORF">KEF29_26730</name>
</gene>
<organism evidence="2 3">
    <name type="scientific">Streptomyces tuirus</name>
    <dbReference type="NCBI Taxonomy" id="68278"/>
    <lineage>
        <taxon>Bacteria</taxon>
        <taxon>Bacillati</taxon>
        <taxon>Actinomycetota</taxon>
        <taxon>Actinomycetes</taxon>
        <taxon>Kitasatosporales</taxon>
        <taxon>Streptomycetaceae</taxon>
        <taxon>Streptomyces</taxon>
    </lineage>
</organism>
<evidence type="ECO:0000256" key="1">
    <source>
        <dbReference type="SAM" id="MobiDB-lite"/>
    </source>
</evidence>
<dbReference type="AlphaFoldDB" id="A0A941FC81"/>
<sequence length="96" mass="9988">MAGCAEGCPGEEDPDDDPETAVAGPHFSTRLWDGQLDPEGPDERTGGDQPEEAHAQGEQRDSADADSKATGCPALLFSAHGWAAFVTAVKKGHIKA</sequence>
<protein>
    <submittedName>
        <fullName evidence="2">DUF397 domain-containing protein</fullName>
    </submittedName>
</protein>
<reference evidence="2 3" key="1">
    <citation type="submission" date="2021-04" db="EMBL/GenBank/DDBJ databases">
        <title>Characterization of the biosynthetic gene cluster of new lipopeptides with antitumor activity in the genome of the marine Streptomyces PHM034.</title>
        <authorList>
            <person name="Ceniceros A."/>
            <person name="Canedo L."/>
            <person name="Mendez C."/>
            <person name="Olano C."/>
            <person name="Schleissner C."/>
            <person name="Cuevas C."/>
            <person name="De La Calle F."/>
            <person name="Salas J.A."/>
        </authorList>
    </citation>
    <scope>NUCLEOTIDE SEQUENCE [LARGE SCALE GENOMIC DNA]</scope>
    <source>
        <strain evidence="2 3">PHM034</strain>
    </source>
</reference>
<name>A0A941FC81_9ACTN</name>
<dbReference type="EMBL" id="JAGTPG010000002">
    <property type="protein sequence ID" value="MBR8641783.1"/>
    <property type="molecule type" value="Genomic_DNA"/>
</dbReference>
<feature type="region of interest" description="Disordered" evidence="1">
    <location>
        <begin position="1"/>
        <end position="69"/>
    </location>
</feature>